<keyword evidence="3" id="KW-1185">Reference proteome</keyword>
<comment type="caution">
    <text evidence="2">The sequence shown here is derived from an EMBL/GenBank/DDBJ whole genome shotgun (WGS) entry which is preliminary data.</text>
</comment>
<gene>
    <name evidence="2" type="ORF">NDU88_008976</name>
</gene>
<evidence type="ECO:0000313" key="3">
    <source>
        <dbReference type="Proteomes" id="UP001066276"/>
    </source>
</evidence>
<name>A0AAV7P0V8_PLEWA</name>
<organism evidence="2 3">
    <name type="scientific">Pleurodeles waltl</name>
    <name type="common">Iberian ribbed newt</name>
    <dbReference type="NCBI Taxonomy" id="8319"/>
    <lineage>
        <taxon>Eukaryota</taxon>
        <taxon>Metazoa</taxon>
        <taxon>Chordata</taxon>
        <taxon>Craniata</taxon>
        <taxon>Vertebrata</taxon>
        <taxon>Euteleostomi</taxon>
        <taxon>Amphibia</taxon>
        <taxon>Batrachia</taxon>
        <taxon>Caudata</taxon>
        <taxon>Salamandroidea</taxon>
        <taxon>Salamandridae</taxon>
        <taxon>Pleurodelinae</taxon>
        <taxon>Pleurodeles</taxon>
    </lineage>
</organism>
<sequence>MRKLKKTGIGRSGGGAKRGERLRRGLGHVGEDRRDQEAVCPNRGREDLTPGSGMRQPAMLLEKRGVFRWKHSTLCSHQTTRAHVHLGLDDFAGFGGGNSHRLHLKAYSSPHLLL</sequence>
<evidence type="ECO:0000256" key="1">
    <source>
        <dbReference type="SAM" id="MobiDB-lite"/>
    </source>
</evidence>
<dbReference type="Proteomes" id="UP001066276">
    <property type="component" value="Chromosome 8"/>
</dbReference>
<dbReference type="EMBL" id="JANPWB010000012">
    <property type="protein sequence ID" value="KAJ1120827.1"/>
    <property type="molecule type" value="Genomic_DNA"/>
</dbReference>
<feature type="region of interest" description="Disordered" evidence="1">
    <location>
        <begin position="1"/>
        <end position="55"/>
    </location>
</feature>
<protein>
    <submittedName>
        <fullName evidence="2">Uncharacterized protein</fullName>
    </submittedName>
</protein>
<dbReference type="AlphaFoldDB" id="A0AAV7P0V8"/>
<reference evidence="2" key="1">
    <citation type="journal article" date="2022" name="bioRxiv">
        <title>Sequencing and chromosome-scale assembly of the giantPleurodeles waltlgenome.</title>
        <authorList>
            <person name="Brown T."/>
            <person name="Elewa A."/>
            <person name="Iarovenko S."/>
            <person name="Subramanian E."/>
            <person name="Araus A.J."/>
            <person name="Petzold A."/>
            <person name="Susuki M."/>
            <person name="Suzuki K.-i.T."/>
            <person name="Hayashi T."/>
            <person name="Toyoda A."/>
            <person name="Oliveira C."/>
            <person name="Osipova E."/>
            <person name="Leigh N.D."/>
            <person name="Simon A."/>
            <person name="Yun M.H."/>
        </authorList>
    </citation>
    <scope>NUCLEOTIDE SEQUENCE</scope>
    <source>
        <strain evidence="2">20211129_DDA</strain>
        <tissue evidence="2">Liver</tissue>
    </source>
</reference>
<feature type="compositionally biased region" description="Basic and acidic residues" evidence="1">
    <location>
        <begin position="17"/>
        <end position="48"/>
    </location>
</feature>
<proteinExistence type="predicted"/>
<evidence type="ECO:0000313" key="2">
    <source>
        <dbReference type="EMBL" id="KAJ1120827.1"/>
    </source>
</evidence>
<accession>A0AAV7P0V8</accession>